<protein>
    <submittedName>
        <fullName evidence="9">Uncharacterized protein</fullName>
    </submittedName>
</protein>
<evidence type="ECO:0000256" key="4">
    <source>
        <dbReference type="ARBA" id="ARBA00022525"/>
    </source>
</evidence>
<dbReference type="Pfam" id="PF00143">
    <property type="entry name" value="Interferon"/>
    <property type="match status" value="1"/>
</dbReference>
<keyword evidence="10" id="KW-1185">Reference proteome</keyword>
<keyword evidence="5 8" id="KW-0732">Signal</keyword>
<keyword evidence="6" id="KW-0051">Antiviral defense</keyword>
<dbReference type="Gene3D" id="1.20.1250.10">
    <property type="match status" value="1"/>
</dbReference>
<keyword evidence="3" id="KW-0202">Cytokine</keyword>
<evidence type="ECO:0000256" key="5">
    <source>
        <dbReference type="ARBA" id="ARBA00022729"/>
    </source>
</evidence>
<evidence type="ECO:0000256" key="2">
    <source>
        <dbReference type="ARBA" id="ARBA00011033"/>
    </source>
</evidence>
<reference evidence="9" key="2">
    <citation type="submission" date="2025-09" db="UniProtKB">
        <authorList>
            <consortium name="Ensembl"/>
        </authorList>
    </citation>
    <scope>IDENTIFICATION</scope>
</reference>
<comment type="similarity">
    <text evidence="2">Belongs to the alpha/beta interferon family.</text>
</comment>
<dbReference type="Proteomes" id="UP000261600">
    <property type="component" value="Unplaced"/>
</dbReference>
<name>A0A3Q3QHZ2_MONAL</name>
<evidence type="ECO:0000256" key="1">
    <source>
        <dbReference type="ARBA" id="ARBA00004613"/>
    </source>
</evidence>
<dbReference type="GO" id="GO:0005125">
    <property type="term" value="F:cytokine activity"/>
    <property type="evidence" value="ECO:0007669"/>
    <property type="project" value="UniProtKB-KW"/>
</dbReference>
<organism evidence="9 10">
    <name type="scientific">Monopterus albus</name>
    <name type="common">Swamp eel</name>
    <dbReference type="NCBI Taxonomy" id="43700"/>
    <lineage>
        <taxon>Eukaryota</taxon>
        <taxon>Metazoa</taxon>
        <taxon>Chordata</taxon>
        <taxon>Craniata</taxon>
        <taxon>Vertebrata</taxon>
        <taxon>Euteleostomi</taxon>
        <taxon>Actinopterygii</taxon>
        <taxon>Neopterygii</taxon>
        <taxon>Teleostei</taxon>
        <taxon>Neoteleostei</taxon>
        <taxon>Acanthomorphata</taxon>
        <taxon>Anabantaria</taxon>
        <taxon>Synbranchiformes</taxon>
        <taxon>Synbranchidae</taxon>
        <taxon>Monopterus</taxon>
    </lineage>
</organism>
<keyword evidence="7" id="KW-1015">Disulfide bond</keyword>
<evidence type="ECO:0000313" key="10">
    <source>
        <dbReference type="Proteomes" id="UP000261600"/>
    </source>
</evidence>
<dbReference type="InterPro" id="IPR009079">
    <property type="entry name" value="4_helix_cytokine-like_core"/>
</dbReference>
<dbReference type="InterPro" id="IPR000471">
    <property type="entry name" value="Interferon_alpha/beta/delta"/>
</dbReference>
<dbReference type="GO" id="GO:0005126">
    <property type="term" value="F:cytokine receptor binding"/>
    <property type="evidence" value="ECO:0007669"/>
    <property type="project" value="InterPro"/>
</dbReference>
<evidence type="ECO:0000313" key="9">
    <source>
        <dbReference type="Ensembl" id="ENSMALP00000013051.1"/>
    </source>
</evidence>
<evidence type="ECO:0000256" key="7">
    <source>
        <dbReference type="ARBA" id="ARBA00023157"/>
    </source>
</evidence>
<dbReference type="PANTHER" id="PTHR11691">
    <property type="entry name" value="TYPE I INTERFERON"/>
    <property type="match status" value="1"/>
</dbReference>
<dbReference type="Ensembl" id="ENSMALT00000013332.1">
    <property type="protein sequence ID" value="ENSMALP00000013051.1"/>
    <property type="gene ID" value="ENSMALG00000009237.1"/>
</dbReference>
<comment type="subcellular location">
    <subcellularLocation>
        <location evidence="1">Secreted</location>
    </subcellularLocation>
</comment>
<dbReference type="PANTHER" id="PTHR11691:SF73">
    <property type="entry name" value="INTERFERON BETA"/>
    <property type="match status" value="1"/>
</dbReference>
<evidence type="ECO:0000256" key="6">
    <source>
        <dbReference type="ARBA" id="ARBA00023118"/>
    </source>
</evidence>
<evidence type="ECO:0000256" key="8">
    <source>
        <dbReference type="SAM" id="SignalP"/>
    </source>
</evidence>
<dbReference type="SUPFAM" id="SSF47266">
    <property type="entry name" value="4-helical cytokines"/>
    <property type="match status" value="1"/>
</dbReference>
<reference evidence="9" key="1">
    <citation type="submission" date="2025-08" db="UniProtKB">
        <authorList>
            <consortium name="Ensembl"/>
        </authorList>
    </citation>
    <scope>IDENTIFICATION</scope>
</reference>
<sequence length="162" mass="18072">MLNGIFFVCLFLSVCSAASSLSCQWMDHKFRQYSKNSLDLLDTMANNSTNTTEDAGVDVAFPNHLYSQASKASAEDKLGFTVQILEEVAVLFEEDYSSASWEKNTVDHFVNIVTQQAEHLGSCVSLRLDDQNLTDSVQSAWRDVNISSLSVLQEKHTLLQLL</sequence>
<dbReference type="GO" id="GO:0005615">
    <property type="term" value="C:extracellular space"/>
    <property type="evidence" value="ECO:0007669"/>
    <property type="project" value="UniProtKB-KW"/>
</dbReference>
<proteinExistence type="inferred from homology"/>
<keyword evidence="4" id="KW-0964">Secreted</keyword>
<dbReference type="STRING" id="43700.ENSMALP00000013051"/>
<dbReference type="AlphaFoldDB" id="A0A3Q3QHZ2"/>
<feature type="chain" id="PRO_5018628014" evidence="8">
    <location>
        <begin position="18"/>
        <end position="162"/>
    </location>
</feature>
<dbReference type="GO" id="GO:0051607">
    <property type="term" value="P:defense response to virus"/>
    <property type="evidence" value="ECO:0007669"/>
    <property type="project" value="UniProtKB-KW"/>
</dbReference>
<feature type="signal peptide" evidence="8">
    <location>
        <begin position="1"/>
        <end position="17"/>
    </location>
</feature>
<accession>A0A3Q3QHZ2</accession>
<evidence type="ECO:0000256" key="3">
    <source>
        <dbReference type="ARBA" id="ARBA00022514"/>
    </source>
</evidence>
<dbReference type="GO" id="GO:0006955">
    <property type="term" value="P:immune response"/>
    <property type="evidence" value="ECO:0007669"/>
    <property type="project" value="UniProtKB-ARBA"/>
</dbReference>
<dbReference type="GO" id="GO:0043330">
    <property type="term" value="P:response to exogenous dsRNA"/>
    <property type="evidence" value="ECO:0007669"/>
    <property type="project" value="TreeGrafter"/>
</dbReference>